<dbReference type="InterPro" id="IPR012132">
    <property type="entry name" value="GMC_OxRdtase"/>
</dbReference>
<dbReference type="Gene3D" id="3.30.560.10">
    <property type="entry name" value="Glucose Oxidase, domain 3"/>
    <property type="match status" value="1"/>
</dbReference>
<dbReference type="EMBL" id="ML121531">
    <property type="protein sequence ID" value="RPB27640.1"/>
    <property type="molecule type" value="Genomic_DNA"/>
</dbReference>
<comment type="similarity">
    <text evidence="1">Belongs to the GMC oxidoreductase family.</text>
</comment>
<evidence type="ECO:0000313" key="7">
    <source>
        <dbReference type="Proteomes" id="UP000267821"/>
    </source>
</evidence>
<dbReference type="GO" id="GO:0050660">
    <property type="term" value="F:flavin adenine dinucleotide binding"/>
    <property type="evidence" value="ECO:0007669"/>
    <property type="project" value="InterPro"/>
</dbReference>
<dbReference type="PANTHER" id="PTHR11552:SF115">
    <property type="entry name" value="DEHYDROGENASE XPTC-RELATED"/>
    <property type="match status" value="1"/>
</dbReference>
<evidence type="ECO:0000256" key="4">
    <source>
        <dbReference type="SAM" id="SignalP"/>
    </source>
</evidence>
<feature type="binding site" evidence="3">
    <location>
        <position position="263"/>
    </location>
    <ligand>
        <name>FAD</name>
        <dbReference type="ChEBI" id="CHEBI:57692"/>
    </ligand>
</feature>
<dbReference type="InterPro" id="IPR036188">
    <property type="entry name" value="FAD/NAD-bd_sf"/>
</dbReference>
<evidence type="ECO:0000256" key="1">
    <source>
        <dbReference type="ARBA" id="ARBA00010790"/>
    </source>
</evidence>
<feature type="signal peptide" evidence="4">
    <location>
        <begin position="1"/>
        <end position="19"/>
    </location>
</feature>
<comment type="cofactor">
    <cofactor evidence="3">
        <name>FAD</name>
        <dbReference type="ChEBI" id="CHEBI:57692"/>
    </cofactor>
</comment>
<dbReference type="OrthoDB" id="269227at2759"/>
<dbReference type="Proteomes" id="UP000267821">
    <property type="component" value="Unassembled WGS sequence"/>
</dbReference>
<sequence length="621" mass="68437">MHLLNKLVLFFHVGTVVLAVPFRGELKEREEQLLDTYEYVIVGGGSSGLAVANRLSENPKHTVLVIEAGLVDQHEDNVLLQRYLGGTMGSKYDWNVTTVPQTHLADRVQKLPIGKVFGGSSVLNGMMFDRGSPADYDLWEELGNKGWNFKELLPYFKKSENFTIPSTKQVEEFGITWDPSVHGFDGYINSGFPNFIYPQNKNFQTAMNNMGIPTSKDMGGNALNHYWSPNSIEPTTQTRSYARRYYDLIQPRPNLHAITSRQVTKLLTKETSTGIQVIGVEFAESKEASRKSVIANCEVILAAGAVHTPQILQLSGIGEKALLKRLGLPVLIDLPGVGQNYQDHPFASMKLNLANVEHSPIDLEKNATYDAEMKALFYSSREGPWTAGSPNAVAFLPFSTFSNRSAEFLAAYAAQSPDAYLRPGLDAKVIAGHNAQRKLLLAALSTPKVATMEFIFLSGASRFIQTPLSISLQHSFSRGYIEINSTDPFTAPIIDFRTGSNPVDLDIYVEALKFCRKIVATDAIQILQPTELAPGPLTQTDGDLRTFVENTVSTMFHPSGTASMMKREWGGVVDDRLKVYGTTNLRIVDASIQPLIPATHLQATIYAVAEKAADIIKADQS</sequence>
<dbReference type="AlphaFoldDB" id="A0A3N4LXX4"/>
<evidence type="ECO:0000313" key="6">
    <source>
        <dbReference type="EMBL" id="RPB27640.1"/>
    </source>
</evidence>
<name>A0A3N4LXX4_9PEZI</name>
<evidence type="ECO:0000256" key="3">
    <source>
        <dbReference type="PIRSR" id="PIRSR000137-2"/>
    </source>
</evidence>
<dbReference type="PANTHER" id="PTHR11552">
    <property type="entry name" value="GLUCOSE-METHANOL-CHOLINE GMC OXIDOREDUCTASE"/>
    <property type="match status" value="1"/>
</dbReference>
<accession>A0A3N4LXX4</accession>
<dbReference type="InParanoid" id="A0A3N4LXX4"/>
<dbReference type="PIRSF" id="PIRSF000137">
    <property type="entry name" value="Alcohol_oxidase"/>
    <property type="match status" value="1"/>
</dbReference>
<feature type="chain" id="PRO_5017966735" evidence="4">
    <location>
        <begin position="20"/>
        <end position="621"/>
    </location>
</feature>
<keyword evidence="3" id="KW-0274">FAD</keyword>
<dbReference type="InterPro" id="IPR000172">
    <property type="entry name" value="GMC_OxRdtase_N"/>
</dbReference>
<keyword evidence="7" id="KW-1185">Reference proteome</keyword>
<feature type="active site" description="Proton acceptor" evidence="2">
    <location>
        <position position="600"/>
    </location>
</feature>
<feature type="binding site" evidence="3">
    <location>
        <position position="116"/>
    </location>
    <ligand>
        <name>FAD</name>
        <dbReference type="ChEBI" id="CHEBI:57692"/>
    </ligand>
</feature>
<dbReference type="Gene3D" id="3.50.50.60">
    <property type="entry name" value="FAD/NAD(P)-binding domain"/>
    <property type="match status" value="1"/>
</dbReference>
<reference evidence="6 7" key="1">
    <citation type="journal article" date="2018" name="Nat. Ecol. Evol.">
        <title>Pezizomycetes genomes reveal the molecular basis of ectomycorrhizal truffle lifestyle.</title>
        <authorList>
            <person name="Murat C."/>
            <person name="Payen T."/>
            <person name="Noel B."/>
            <person name="Kuo A."/>
            <person name="Morin E."/>
            <person name="Chen J."/>
            <person name="Kohler A."/>
            <person name="Krizsan K."/>
            <person name="Balestrini R."/>
            <person name="Da Silva C."/>
            <person name="Montanini B."/>
            <person name="Hainaut M."/>
            <person name="Levati E."/>
            <person name="Barry K.W."/>
            <person name="Belfiori B."/>
            <person name="Cichocki N."/>
            <person name="Clum A."/>
            <person name="Dockter R.B."/>
            <person name="Fauchery L."/>
            <person name="Guy J."/>
            <person name="Iotti M."/>
            <person name="Le Tacon F."/>
            <person name="Lindquist E.A."/>
            <person name="Lipzen A."/>
            <person name="Malagnac F."/>
            <person name="Mello A."/>
            <person name="Molinier V."/>
            <person name="Miyauchi S."/>
            <person name="Poulain J."/>
            <person name="Riccioni C."/>
            <person name="Rubini A."/>
            <person name="Sitrit Y."/>
            <person name="Splivallo R."/>
            <person name="Traeger S."/>
            <person name="Wang M."/>
            <person name="Zifcakova L."/>
            <person name="Wipf D."/>
            <person name="Zambonelli A."/>
            <person name="Paolocci F."/>
            <person name="Nowrousian M."/>
            <person name="Ottonello S."/>
            <person name="Baldrian P."/>
            <person name="Spatafora J.W."/>
            <person name="Henrissat B."/>
            <person name="Nagy L.G."/>
            <person name="Aury J.M."/>
            <person name="Wincker P."/>
            <person name="Grigoriev I.V."/>
            <person name="Bonfante P."/>
            <person name="Martin F.M."/>
        </authorList>
    </citation>
    <scope>NUCLEOTIDE SEQUENCE [LARGE SCALE GENOMIC DNA]</scope>
    <source>
        <strain evidence="6 7">ATCC MYA-4762</strain>
    </source>
</reference>
<dbReference type="Pfam" id="PF00732">
    <property type="entry name" value="GMC_oxred_N"/>
    <property type="match status" value="1"/>
</dbReference>
<dbReference type="GO" id="GO:0044550">
    <property type="term" value="P:secondary metabolite biosynthetic process"/>
    <property type="evidence" value="ECO:0007669"/>
    <property type="project" value="TreeGrafter"/>
</dbReference>
<keyword evidence="4" id="KW-0732">Signal</keyword>
<organism evidence="6 7">
    <name type="scientific">Terfezia boudieri ATCC MYA-4762</name>
    <dbReference type="NCBI Taxonomy" id="1051890"/>
    <lineage>
        <taxon>Eukaryota</taxon>
        <taxon>Fungi</taxon>
        <taxon>Dikarya</taxon>
        <taxon>Ascomycota</taxon>
        <taxon>Pezizomycotina</taxon>
        <taxon>Pezizomycetes</taxon>
        <taxon>Pezizales</taxon>
        <taxon>Pezizaceae</taxon>
        <taxon>Terfezia</taxon>
    </lineage>
</organism>
<dbReference type="STRING" id="1051890.A0A3N4LXX4"/>
<dbReference type="PROSITE" id="PS00624">
    <property type="entry name" value="GMC_OXRED_2"/>
    <property type="match status" value="1"/>
</dbReference>
<feature type="active site" description="Proton donor" evidence="2">
    <location>
        <position position="557"/>
    </location>
</feature>
<dbReference type="Pfam" id="PF05199">
    <property type="entry name" value="GMC_oxred_C"/>
    <property type="match status" value="1"/>
</dbReference>
<dbReference type="GO" id="GO:0016614">
    <property type="term" value="F:oxidoreductase activity, acting on CH-OH group of donors"/>
    <property type="evidence" value="ECO:0007669"/>
    <property type="project" value="InterPro"/>
</dbReference>
<gene>
    <name evidence="6" type="ORF">L211DRAFT_803391</name>
</gene>
<evidence type="ECO:0000259" key="5">
    <source>
        <dbReference type="PROSITE" id="PS00624"/>
    </source>
</evidence>
<feature type="domain" description="Glucose-methanol-choline oxidoreductase N-terminal" evidence="5">
    <location>
        <begin position="304"/>
        <end position="318"/>
    </location>
</feature>
<dbReference type="SUPFAM" id="SSF54373">
    <property type="entry name" value="FAD-linked reductases, C-terminal domain"/>
    <property type="match status" value="1"/>
</dbReference>
<protein>
    <submittedName>
        <fullName evidence="6">Alcohol oxidase</fullName>
    </submittedName>
</protein>
<dbReference type="SUPFAM" id="SSF51905">
    <property type="entry name" value="FAD/NAD(P)-binding domain"/>
    <property type="match status" value="1"/>
</dbReference>
<dbReference type="InterPro" id="IPR007867">
    <property type="entry name" value="GMC_OxRtase_C"/>
</dbReference>
<evidence type="ECO:0000256" key="2">
    <source>
        <dbReference type="PIRSR" id="PIRSR000137-1"/>
    </source>
</evidence>
<keyword evidence="3" id="KW-0285">Flavoprotein</keyword>
<proteinExistence type="inferred from homology"/>